<feature type="domain" description="NB-ARC" evidence="4">
    <location>
        <begin position="1"/>
        <end position="153"/>
    </location>
</feature>
<proteinExistence type="predicted"/>
<dbReference type="Gene3D" id="3.40.50.300">
    <property type="entry name" value="P-loop containing nucleotide triphosphate hydrolases"/>
    <property type="match status" value="1"/>
</dbReference>
<evidence type="ECO:0000313" key="8">
    <source>
        <dbReference type="Proteomes" id="UP001341840"/>
    </source>
</evidence>
<comment type="caution">
    <text evidence="7">The sequence shown here is derived from an EMBL/GenBank/DDBJ whole genome shotgun (WGS) entry which is preliminary data.</text>
</comment>
<dbReference type="Pfam" id="PF00931">
    <property type="entry name" value="NB-ARC"/>
    <property type="match status" value="1"/>
</dbReference>
<dbReference type="SUPFAM" id="SSF52058">
    <property type="entry name" value="L domain-like"/>
    <property type="match status" value="1"/>
</dbReference>
<evidence type="ECO:0000259" key="5">
    <source>
        <dbReference type="Pfam" id="PF23282"/>
    </source>
</evidence>
<evidence type="ECO:0000256" key="2">
    <source>
        <dbReference type="ARBA" id="ARBA00022737"/>
    </source>
</evidence>
<reference evidence="7 8" key="1">
    <citation type="journal article" date="2023" name="Plants (Basel)">
        <title>Bridging the Gap: Combining Genomics and Transcriptomics Approaches to Understand Stylosanthes scabra, an Orphan Legume from the Brazilian Caatinga.</title>
        <authorList>
            <person name="Ferreira-Neto J.R.C."/>
            <person name="da Silva M.D."/>
            <person name="Binneck E."/>
            <person name="de Melo N.F."/>
            <person name="da Silva R.H."/>
            <person name="de Melo A.L.T.M."/>
            <person name="Pandolfi V."/>
            <person name="Bustamante F.O."/>
            <person name="Brasileiro-Vidal A.C."/>
            <person name="Benko-Iseppon A.M."/>
        </authorList>
    </citation>
    <scope>NUCLEOTIDE SEQUENCE [LARGE SCALE GENOMIC DNA]</scope>
    <source>
        <tissue evidence="7">Leaves</tissue>
    </source>
</reference>
<evidence type="ECO:0000313" key="7">
    <source>
        <dbReference type="EMBL" id="MED6162902.1"/>
    </source>
</evidence>
<protein>
    <submittedName>
        <fullName evidence="7">Uncharacterized protein</fullName>
    </submittedName>
</protein>
<evidence type="ECO:0000259" key="4">
    <source>
        <dbReference type="Pfam" id="PF00931"/>
    </source>
</evidence>
<dbReference type="Gene3D" id="3.80.10.10">
    <property type="entry name" value="Ribonuclease Inhibitor"/>
    <property type="match status" value="3"/>
</dbReference>
<keyword evidence="8" id="KW-1185">Reference proteome</keyword>
<dbReference type="PANTHER" id="PTHR11017:SF219">
    <property type="entry name" value="ARCHAEAL ATPASE"/>
    <property type="match status" value="1"/>
</dbReference>
<sequence length="878" mass="100876">MVGIHGMGGIGKSTLAKAVFNYIADQFDNRCFLENVSEMSSKHGLERQQETLLSKIVGELDAKLGGISEGIELIKRRLKKKKVLLILDDVDNEKQLKALAGELDWFGPGSRVIITTRDKKILKCKWIEGKYELKGLGWDDSCKLFEWMALENKKVDKCLINRALTYCANLPLALEVISSDLASREVQEWKSALDYYERNLDKGFYDELKRSYDPLAKEVQDVFLDIACCFRVFSLTEVIDVLRAHHGFCPEHHIKILEEKSLIMIENNRVSLHSLIHEMSRKLDHGYRYCLRSHEDIDRLFEDHKVKEGHHKIEMIILDLFNQNKGKVEWNGEAFKNMRNLKTLIIRHACFSRGPKSLPNSLRALEWREYTSEFLPLDFCPKYLTMLKLSYSFLTSLRFLHKEYRNMKVLNFDCAEYVRVIPDVSSIQSLEELSFAKCRKLIEVDNSVGKLRKLKILDASGCTKLRSFPSLMLPCLEKLNLSSCSSLENFPKSLEKMGNLAKLDLSSTAIKAIPAALFYDAPKLQELSFANCQSLNKLDNSVGKLSYLKILDASGCSNLKSFPSPLMLPSLEKLNLSSCSSLESFPEIPGRMEKITRLRLQNSPIKRLPNSIRNLTWLQSLKMLGVNISFLPHCITECVLLKQLNLDQCHDLKEIRRLPPNLETLSVTCCRSFKYLDLSILGRNTKEYYKLRRLVVDNCGSLQRIDGILPGAFSATNCICLPSSYGSMPLNQELGEDGGSMWHLMPGNRIPEWFHRRNDGDSISFWFQEKFPAISLCVFLGGLGKHQMPFYFCLKLKINGNTVHRWLLENKKYWFVQKLEVDHLFILHEKQTKDENRLNKGFVGNKGWNGAEIFVEVYFPDGETEMDMQIGIHIQRKN</sequence>
<dbReference type="InterPro" id="IPR044974">
    <property type="entry name" value="Disease_R_plants"/>
</dbReference>
<dbReference type="EMBL" id="JASCZI010121769">
    <property type="protein sequence ID" value="MED6162902.1"/>
    <property type="molecule type" value="Genomic_DNA"/>
</dbReference>
<organism evidence="7 8">
    <name type="scientific">Stylosanthes scabra</name>
    <dbReference type="NCBI Taxonomy" id="79078"/>
    <lineage>
        <taxon>Eukaryota</taxon>
        <taxon>Viridiplantae</taxon>
        <taxon>Streptophyta</taxon>
        <taxon>Embryophyta</taxon>
        <taxon>Tracheophyta</taxon>
        <taxon>Spermatophyta</taxon>
        <taxon>Magnoliopsida</taxon>
        <taxon>eudicotyledons</taxon>
        <taxon>Gunneridae</taxon>
        <taxon>Pentapetalae</taxon>
        <taxon>rosids</taxon>
        <taxon>fabids</taxon>
        <taxon>Fabales</taxon>
        <taxon>Fabaceae</taxon>
        <taxon>Papilionoideae</taxon>
        <taxon>50 kb inversion clade</taxon>
        <taxon>dalbergioids sensu lato</taxon>
        <taxon>Dalbergieae</taxon>
        <taxon>Pterocarpus clade</taxon>
        <taxon>Stylosanthes</taxon>
    </lineage>
</organism>
<dbReference type="Pfam" id="PF23286">
    <property type="entry name" value="LRR_13"/>
    <property type="match status" value="1"/>
</dbReference>
<gene>
    <name evidence="7" type="ORF">PIB30_074852</name>
</gene>
<dbReference type="InterPro" id="IPR036390">
    <property type="entry name" value="WH_DNA-bd_sf"/>
</dbReference>
<dbReference type="InterPro" id="IPR058546">
    <property type="entry name" value="RPS4B/Roq1-like_LRR"/>
</dbReference>
<dbReference type="InterPro" id="IPR058192">
    <property type="entry name" value="WHD_ROQ1-like"/>
</dbReference>
<dbReference type="InterPro" id="IPR042197">
    <property type="entry name" value="Apaf_helical"/>
</dbReference>
<dbReference type="Gene3D" id="1.10.8.430">
    <property type="entry name" value="Helical domain of apoptotic protease-activating factors"/>
    <property type="match status" value="1"/>
</dbReference>
<evidence type="ECO:0000259" key="6">
    <source>
        <dbReference type="Pfam" id="PF23286"/>
    </source>
</evidence>
<dbReference type="InterPro" id="IPR032675">
    <property type="entry name" value="LRR_dom_sf"/>
</dbReference>
<keyword evidence="1" id="KW-0433">Leucine-rich repeat</keyword>
<name>A0ABU6UNM6_9FABA</name>
<accession>A0ABU6UNM6</accession>
<dbReference type="InterPro" id="IPR027417">
    <property type="entry name" value="P-loop_NTPase"/>
</dbReference>
<dbReference type="InterPro" id="IPR002182">
    <property type="entry name" value="NB-ARC"/>
</dbReference>
<dbReference type="PANTHER" id="PTHR11017">
    <property type="entry name" value="LEUCINE-RICH REPEAT-CONTAINING PROTEIN"/>
    <property type="match status" value="1"/>
</dbReference>
<keyword evidence="3" id="KW-0611">Plant defense</keyword>
<dbReference type="Proteomes" id="UP001341840">
    <property type="component" value="Unassembled WGS sequence"/>
</dbReference>
<dbReference type="Pfam" id="PF23282">
    <property type="entry name" value="WHD_ROQ1"/>
    <property type="match status" value="1"/>
</dbReference>
<keyword evidence="2" id="KW-0677">Repeat</keyword>
<feature type="domain" description="Disease resistance protein Roq1-like winged-helix" evidence="5">
    <location>
        <begin position="220"/>
        <end position="282"/>
    </location>
</feature>
<dbReference type="PRINTS" id="PR00364">
    <property type="entry name" value="DISEASERSIST"/>
</dbReference>
<feature type="domain" description="Disease resistance protein RPS4B/Roq1-like leucine-rich repeats" evidence="6">
    <location>
        <begin position="567"/>
        <end position="621"/>
    </location>
</feature>
<dbReference type="SUPFAM" id="SSF52540">
    <property type="entry name" value="P-loop containing nucleoside triphosphate hydrolases"/>
    <property type="match status" value="1"/>
</dbReference>
<evidence type="ECO:0000256" key="3">
    <source>
        <dbReference type="ARBA" id="ARBA00022821"/>
    </source>
</evidence>
<evidence type="ECO:0000256" key="1">
    <source>
        <dbReference type="ARBA" id="ARBA00022614"/>
    </source>
</evidence>
<dbReference type="SUPFAM" id="SSF46785">
    <property type="entry name" value="Winged helix' DNA-binding domain"/>
    <property type="match status" value="1"/>
</dbReference>